<feature type="domain" description="Solute carrier family 3 member 2 N-terminal" evidence="2">
    <location>
        <begin position="45"/>
        <end position="88"/>
    </location>
</feature>
<name>A0AAN9YYE1_9ORTH</name>
<keyword evidence="1" id="KW-0472">Membrane</keyword>
<evidence type="ECO:0000256" key="1">
    <source>
        <dbReference type="SAM" id="Phobius"/>
    </source>
</evidence>
<dbReference type="EMBL" id="JAZDUA010000341">
    <property type="protein sequence ID" value="KAK7794257.1"/>
    <property type="molecule type" value="Genomic_DNA"/>
</dbReference>
<evidence type="ECO:0000313" key="3">
    <source>
        <dbReference type="EMBL" id="KAK7794257.1"/>
    </source>
</evidence>
<evidence type="ECO:0000259" key="2">
    <source>
        <dbReference type="Pfam" id="PF16028"/>
    </source>
</evidence>
<protein>
    <recommendedName>
        <fullName evidence="2">Solute carrier family 3 member 2 N-terminal domain-containing protein</fullName>
    </recommendedName>
</protein>
<keyword evidence="4" id="KW-1185">Reference proteome</keyword>
<dbReference type="Pfam" id="PF16028">
    <property type="entry name" value="SLC3A2_N"/>
    <property type="match status" value="1"/>
</dbReference>
<proteinExistence type="predicted"/>
<accession>A0AAN9YYE1</accession>
<gene>
    <name evidence="3" type="ORF">R5R35_014664</name>
</gene>
<comment type="caution">
    <text evidence="3">The sequence shown here is derived from an EMBL/GenBank/DDBJ whole genome shotgun (WGS) entry which is preliminary data.</text>
</comment>
<feature type="transmembrane region" description="Helical" evidence="1">
    <location>
        <begin position="67"/>
        <end position="85"/>
    </location>
</feature>
<keyword evidence="1" id="KW-0812">Transmembrane</keyword>
<dbReference type="Proteomes" id="UP001378592">
    <property type="component" value="Unassembled WGS sequence"/>
</dbReference>
<reference evidence="3 4" key="1">
    <citation type="submission" date="2024-03" db="EMBL/GenBank/DDBJ databases">
        <title>The genome assembly and annotation of the cricket Gryllus longicercus Weissman &amp; Gray.</title>
        <authorList>
            <person name="Szrajer S."/>
            <person name="Gray D."/>
            <person name="Ylla G."/>
        </authorList>
    </citation>
    <scope>NUCLEOTIDE SEQUENCE [LARGE SCALE GENOMIC DNA]</scope>
    <source>
        <strain evidence="3">DAG 2021-001</strain>
        <tissue evidence="3">Whole body minus gut</tissue>
    </source>
</reference>
<dbReference type="InterPro" id="IPR031984">
    <property type="entry name" value="SLC3A2_N"/>
</dbReference>
<organism evidence="3 4">
    <name type="scientific">Gryllus longicercus</name>
    <dbReference type="NCBI Taxonomy" id="2509291"/>
    <lineage>
        <taxon>Eukaryota</taxon>
        <taxon>Metazoa</taxon>
        <taxon>Ecdysozoa</taxon>
        <taxon>Arthropoda</taxon>
        <taxon>Hexapoda</taxon>
        <taxon>Insecta</taxon>
        <taxon>Pterygota</taxon>
        <taxon>Neoptera</taxon>
        <taxon>Polyneoptera</taxon>
        <taxon>Orthoptera</taxon>
        <taxon>Ensifera</taxon>
        <taxon>Gryllidea</taxon>
        <taxon>Grylloidea</taxon>
        <taxon>Gryllidae</taxon>
        <taxon>Gryllinae</taxon>
        <taxon>Gryllus</taxon>
    </lineage>
</organism>
<sequence length="125" mass="13401">MGPRAEQGILEPTSIATEKTPLLGADAPVVVVLPAWEALGPPSSLSRKELDEYVTAPFWARLRRTLFIGYWVALVVLFVASILLTPRCSGGKLPTTALPLISTTDPLPFPSTEIALSFSPSSRPT</sequence>
<evidence type="ECO:0000313" key="4">
    <source>
        <dbReference type="Proteomes" id="UP001378592"/>
    </source>
</evidence>
<dbReference type="AlphaFoldDB" id="A0AAN9YYE1"/>
<keyword evidence="1" id="KW-1133">Transmembrane helix</keyword>